<evidence type="ECO:0000256" key="3">
    <source>
        <dbReference type="ARBA" id="ARBA00022692"/>
    </source>
</evidence>
<feature type="transmembrane region" description="Helical" evidence="6">
    <location>
        <begin position="447"/>
        <end position="466"/>
    </location>
</feature>
<feature type="transmembrane region" description="Helical" evidence="6">
    <location>
        <begin position="524"/>
        <end position="544"/>
    </location>
</feature>
<dbReference type="InterPro" id="IPR008457">
    <property type="entry name" value="Cu-R_CopD_dom"/>
</dbReference>
<feature type="transmembrane region" description="Helical" evidence="6">
    <location>
        <begin position="162"/>
        <end position="181"/>
    </location>
</feature>
<evidence type="ECO:0000256" key="6">
    <source>
        <dbReference type="SAM" id="Phobius"/>
    </source>
</evidence>
<comment type="subcellular location">
    <subcellularLocation>
        <location evidence="1">Cell membrane</location>
        <topology evidence="1">Multi-pass membrane protein</topology>
    </subcellularLocation>
</comment>
<sequence>MRRHRPYAAAALVGLTSLAALLIALVAGGAVREKVISGLADAGALTRWGLPVARLAMDLGGALTVGTLLCAVALLPSAKGVMDPQAVRYVRATSWIAAVWAAGAAATLIFTVSDILGEPVGTVAGGNELSSYVGQLPQGTALMIVVLLAAMIALLTRTAATLGSAAGLLVVALAALLPPPLTGHSATSPNHELAISGLAMHVVALAPWVGGLLVLTWHAVHDGDHLGVAAHRFSRMALWCFVAVGVSGVANAISRLPTPAQLFTSDYGRLVLAKVVLFVLLGAAGWLHRERTLPAVMAHNPKGYTRPPVGRPPWPLVRLLAAEAFVMAATMGVAVALARTAPPAPSAEESPIRSLLGFDMPPPVTIGRLATMWRPDLFFGVLVIVLGGLYLAGVSRLRRRGDRWPVSRTVSWFVGLITVVAVTMTGAATYAPVLFSVHMVQHMTLSMLTPIFLVLGAPVTLALRALKPAAIRGDRGPREWLAAMLKSRAAKFIGHPAVATVIFMGSTYALYFTPLFGYLMRAHVGHLAMLVHFMAAGTLFFWVLIGVDPTPRRLPYIARILLLFVTMPFHAFFGIALMELGQPIAEGWYNSLHRSWGPSILVDQQTGGGIAWAFGEIPTFIVLLAIVFQWFMADQRVARREERRADRAAARKENDELADYNAYLASLDKRAHSQE</sequence>
<keyword evidence="2" id="KW-1003">Cell membrane</keyword>
<evidence type="ECO:0000256" key="1">
    <source>
        <dbReference type="ARBA" id="ARBA00004651"/>
    </source>
</evidence>
<keyword evidence="9" id="KW-1185">Reference proteome</keyword>
<feature type="transmembrane region" description="Helical" evidence="6">
    <location>
        <begin position="56"/>
        <end position="75"/>
    </location>
</feature>
<keyword evidence="4 6" id="KW-1133">Transmembrane helix</keyword>
<evidence type="ECO:0000256" key="5">
    <source>
        <dbReference type="ARBA" id="ARBA00023136"/>
    </source>
</evidence>
<evidence type="ECO:0000256" key="4">
    <source>
        <dbReference type="ARBA" id="ARBA00022989"/>
    </source>
</evidence>
<feature type="transmembrane region" description="Helical" evidence="6">
    <location>
        <begin position="610"/>
        <end position="633"/>
    </location>
</feature>
<accession>A0ABP8TV31</accession>
<feature type="transmembrane region" description="Helical" evidence="6">
    <location>
        <begin position="556"/>
        <end position="578"/>
    </location>
</feature>
<feature type="transmembrane region" description="Helical" evidence="6">
    <location>
        <begin position="409"/>
        <end position="435"/>
    </location>
</feature>
<reference evidence="9" key="1">
    <citation type="journal article" date="2019" name="Int. J. Syst. Evol. Microbiol.">
        <title>The Global Catalogue of Microorganisms (GCM) 10K type strain sequencing project: providing services to taxonomists for standard genome sequencing and annotation.</title>
        <authorList>
            <consortium name="The Broad Institute Genomics Platform"/>
            <consortium name="The Broad Institute Genome Sequencing Center for Infectious Disease"/>
            <person name="Wu L."/>
            <person name="Ma J."/>
        </authorList>
    </citation>
    <scope>NUCLEOTIDE SEQUENCE [LARGE SCALE GENOMIC DNA]</scope>
    <source>
        <strain evidence="9">JCM 17938</strain>
    </source>
</reference>
<comment type="caution">
    <text evidence="8">The sequence shown here is derived from an EMBL/GenBank/DDBJ whole genome shotgun (WGS) entry which is preliminary data.</text>
</comment>
<evidence type="ECO:0000256" key="2">
    <source>
        <dbReference type="ARBA" id="ARBA00022475"/>
    </source>
</evidence>
<proteinExistence type="predicted"/>
<dbReference type="RefSeq" id="WP_345363761.1">
    <property type="nucleotide sequence ID" value="NZ_BAABHJ010000028.1"/>
</dbReference>
<feature type="transmembrane region" description="Helical" evidence="6">
    <location>
        <begin position="136"/>
        <end position="155"/>
    </location>
</feature>
<dbReference type="InterPro" id="IPR019108">
    <property type="entry name" value="Caa3_assmbl_CtaG-rel"/>
</dbReference>
<dbReference type="Proteomes" id="UP001500212">
    <property type="component" value="Unassembled WGS sequence"/>
</dbReference>
<name>A0ABP8TV31_9ACTN</name>
<dbReference type="InterPro" id="IPR032694">
    <property type="entry name" value="CopC/D"/>
</dbReference>
<feature type="domain" description="Copper resistance protein D" evidence="7">
    <location>
        <begin position="229"/>
        <end position="337"/>
    </location>
</feature>
<dbReference type="PANTHER" id="PTHR34820">
    <property type="entry name" value="INNER MEMBRANE PROTEIN YEBZ"/>
    <property type="match status" value="1"/>
</dbReference>
<evidence type="ECO:0000313" key="9">
    <source>
        <dbReference type="Proteomes" id="UP001500212"/>
    </source>
</evidence>
<evidence type="ECO:0000259" key="7">
    <source>
        <dbReference type="Pfam" id="PF05425"/>
    </source>
</evidence>
<keyword evidence="5 6" id="KW-0472">Membrane</keyword>
<keyword evidence="3 6" id="KW-0812">Transmembrane</keyword>
<feature type="transmembrane region" description="Helical" evidence="6">
    <location>
        <begin position="193"/>
        <end position="215"/>
    </location>
</feature>
<organism evidence="8 9">
    <name type="scientific">Actinoallomurus liliacearum</name>
    <dbReference type="NCBI Taxonomy" id="1080073"/>
    <lineage>
        <taxon>Bacteria</taxon>
        <taxon>Bacillati</taxon>
        <taxon>Actinomycetota</taxon>
        <taxon>Actinomycetes</taxon>
        <taxon>Streptosporangiales</taxon>
        <taxon>Thermomonosporaceae</taxon>
        <taxon>Actinoallomurus</taxon>
    </lineage>
</organism>
<feature type="transmembrane region" description="Helical" evidence="6">
    <location>
        <begin position="377"/>
        <end position="397"/>
    </location>
</feature>
<protein>
    <submittedName>
        <fullName evidence="8">Cytochrome c oxidase assembly protein</fullName>
    </submittedName>
</protein>
<feature type="transmembrane region" description="Helical" evidence="6">
    <location>
        <begin position="95"/>
        <end position="116"/>
    </location>
</feature>
<dbReference type="Pfam" id="PF09678">
    <property type="entry name" value="Caa3_CtaG"/>
    <property type="match status" value="1"/>
</dbReference>
<feature type="transmembrane region" description="Helical" evidence="6">
    <location>
        <begin position="316"/>
        <end position="338"/>
    </location>
</feature>
<feature type="transmembrane region" description="Helical" evidence="6">
    <location>
        <begin position="236"/>
        <end position="255"/>
    </location>
</feature>
<dbReference type="PANTHER" id="PTHR34820:SF4">
    <property type="entry name" value="INNER MEMBRANE PROTEIN YEBZ"/>
    <property type="match status" value="1"/>
</dbReference>
<gene>
    <name evidence="8" type="ORF">GCM10023195_67930</name>
</gene>
<dbReference type="Pfam" id="PF05425">
    <property type="entry name" value="CopD"/>
    <property type="match status" value="1"/>
</dbReference>
<evidence type="ECO:0000313" key="8">
    <source>
        <dbReference type="EMBL" id="GAA4615420.1"/>
    </source>
</evidence>
<dbReference type="EMBL" id="BAABHJ010000028">
    <property type="protein sequence ID" value="GAA4615420.1"/>
    <property type="molecule type" value="Genomic_DNA"/>
</dbReference>
<feature type="transmembrane region" description="Helical" evidence="6">
    <location>
        <begin position="267"/>
        <end position="287"/>
    </location>
</feature>
<feature type="transmembrane region" description="Helical" evidence="6">
    <location>
        <begin position="492"/>
        <end position="512"/>
    </location>
</feature>